<dbReference type="GO" id="GO:0007059">
    <property type="term" value="P:chromosome segregation"/>
    <property type="evidence" value="ECO:0007669"/>
    <property type="project" value="UniProtKB-UniRule"/>
</dbReference>
<dbReference type="Pfam" id="PF02899">
    <property type="entry name" value="Phage_int_SAM_1"/>
    <property type="match status" value="1"/>
</dbReference>
<keyword evidence="3 9" id="KW-0132">Cell division</keyword>
<dbReference type="EMBL" id="JAJEPU010000005">
    <property type="protein sequence ID" value="MCC2163895.1"/>
    <property type="molecule type" value="Genomic_DNA"/>
</dbReference>
<evidence type="ECO:0000256" key="2">
    <source>
        <dbReference type="ARBA" id="ARBA00022490"/>
    </source>
</evidence>
<feature type="active site" evidence="9">
    <location>
        <position position="243"/>
    </location>
</feature>
<dbReference type="PANTHER" id="PTHR30349:SF81">
    <property type="entry name" value="TYROSINE RECOMBINASE XERC"/>
    <property type="match status" value="1"/>
</dbReference>
<evidence type="ECO:0000256" key="4">
    <source>
        <dbReference type="ARBA" id="ARBA00022829"/>
    </source>
</evidence>
<dbReference type="InterPro" id="IPR010998">
    <property type="entry name" value="Integrase_recombinase_N"/>
</dbReference>
<evidence type="ECO:0000256" key="9">
    <source>
        <dbReference type="HAMAP-Rule" id="MF_01808"/>
    </source>
</evidence>
<dbReference type="HAMAP" id="MF_01808">
    <property type="entry name" value="Recomb_XerC_XerD"/>
    <property type="match status" value="1"/>
</dbReference>
<feature type="active site" description="O-(3'-phospho-DNA)-tyrosine intermediate" evidence="9">
    <location>
        <position position="275"/>
    </location>
</feature>
<comment type="caution">
    <text evidence="9">Lacks conserved residue(s) required for the propagation of feature annotation.</text>
</comment>
<evidence type="ECO:0000256" key="8">
    <source>
        <dbReference type="ARBA" id="ARBA00023306"/>
    </source>
</evidence>
<evidence type="ECO:0000256" key="1">
    <source>
        <dbReference type="ARBA" id="ARBA00004496"/>
    </source>
</evidence>
<keyword evidence="2 9" id="KW-0963">Cytoplasm</keyword>
<sequence>MQTELEEFSVYLENVKRASQNTIVSYRRDLRQMQEYLEKEGIFDLGKVTKTSLNSYILYLEQQGKATATISRMLASIKAFFHYEFSNRKISQDPAEFVKAPKIEKKPPVVLSVEEITRFLSQPDGSTPKTIRDRAMLELLYATGIRVSELIGLCMKDVNMQVGFIVCRAGARERIVPFGRKASQALRAYLEQAREKLLDGKSSEYFFVNCSGGQMSRQGFWKIVKGYGEQAGIEADITPHTLRHSFAVHLLSSGANVQVVQTMLGHADLATTLAYQKIGLSKV</sequence>
<protein>
    <recommendedName>
        <fullName evidence="9">Tyrosine recombinase XerC</fullName>
    </recommendedName>
</protein>
<evidence type="ECO:0000259" key="10">
    <source>
        <dbReference type="PROSITE" id="PS51898"/>
    </source>
</evidence>
<evidence type="ECO:0000313" key="12">
    <source>
        <dbReference type="EMBL" id="MCC2163895.1"/>
    </source>
</evidence>
<organism evidence="12 13">
    <name type="scientific">Brotaphodocola catenula</name>
    <dbReference type="NCBI Taxonomy" id="2885361"/>
    <lineage>
        <taxon>Bacteria</taxon>
        <taxon>Bacillati</taxon>
        <taxon>Bacillota</taxon>
        <taxon>Clostridia</taxon>
        <taxon>Lachnospirales</taxon>
        <taxon>Lachnospiraceae</taxon>
        <taxon>Brotaphodocola</taxon>
    </lineage>
</organism>
<feature type="active site" evidence="9">
    <location>
        <position position="146"/>
    </location>
</feature>
<keyword evidence="8 9" id="KW-0131">Cell cycle</keyword>
<dbReference type="InterPro" id="IPR013762">
    <property type="entry name" value="Integrase-like_cat_sf"/>
</dbReference>
<evidence type="ECO:0000313" key="13">
    <source>
        <dbReference type="Proteomes" id="UP001198962"/>
    </source>
</evidence>
<keyword evidence="6 9" id="KW-0238">DNA-binding</keyword>
<keyword evidence="7 9" id="KW-0233">DNA recombination</keyword>
<feature type="active site" evidence="9">
    <location>
        <position position="266"/>
    </location>
</feature>
<feature type="domain" description="Tyr recombinase" evidence="10">
    <location>
        <begin position="106"/>
        <end position="283"/>
    </location>
</feature>
<dbReference type="InterPro" id="IPR002104">
    <property type="entry name" value="Integrase_catalytic"/>
</dbReference>
<comment type="caution">
    <text evidence="12">The sequence shown here is derived from an EMBL/GenBank/DDBJ whole genome shotgun (WGS) entry which is preliminary data.</text>
</comment>
<dbReference type="InterPro" id="IPR023009">
    <property type="entry name" value="Tyrosine_recombinase_XerC/XerD"/>
</dbReference>
<accession>A0AAE3AQM0</accession>
<dbReference type="GO" id="GO:0003677">
    <property type="term" value="F:DNA binding"/>
    <property type="evidence" value="ECO:0007669"/>
    <property type="project" value="UniProtKB-UniRule"/>
</dbReference>
<evidence type="ECO:0000256" key="3">
    <source>
        <dbReference type="ARBA" id="ARBA00022618"/>
    </source>
</evidence>
<dbReference type="Gene3D" id="1.10.150.130">
    <property type="match status" value="1"/>
</dbReference>
<dbReference type="GO" id="GO:0005737">
    <property type="term" value="C:cytoplasm"/>
    <property type="evidence" value="ECO:0007669"/>
    <property type="project" value="UniProtKB-SubCell"/>
</dbReference>
<comment type="similarity">
    <text evidence="9">Belongs to the 'phage' integrase family. XerC subfamily.</text>
</comment>
<dbReference type="InterPro" id="IPR050090">
    <property type="entry name" value="Tyrosine_recombinase_XerCD"/>
</dbReference>
<dbReference type="InterPro" id="IPR011010">
    <property type="entry name" value="DNA_brk_join_enz"/>
</dbReference>
<dbReference type="PROSITE" id="PS51900">
    <property type="entry name" value="CB"/>
    <property type="match status" value="1"/>
</dbReference>
<dbReference type="NCBIfam" id="NF001399">
    <property type="entry name" value="PRK00283.1"/>
    <property type="match status" value="1"/>
</dbReference>
<comment type="function">
    <text evidence="9">Site-specific tyrosine recombinase, which acts by catalyzing the cutting and rejoining of the recombining DNA molecules. The XerC-XerD complex is essential to convert dimers of the bacterial chromosome into monomers to permit their segregation at cell division. It also contributes to the segregational stability of plasmids.</text>
</comment>
<dbReference type="Gene3D" id="1.10.443.10">
    <property type="entry name" value="Intergrase catalytic core"/>
    <property type="match status" value="1"/>
</dbReference>
<reference evidence="12" key="1">
    <citation type="submission" date="2021-10" db="EMBL/GenBank/DDBJ databases">
        <title>Anaerobic single-cell dispensing facilitates the cultivation of human gut bacteria.</title>
        <authorList>
            <person name="Afrizal A."/>
        </authorList>
    </citation>
    <scope>NUCLEOTIDE SEQUENCE</scope>
    <source>
        <strain evidence="12">CLA-AA-H274</strain>
    </source>
</reference>
<keyword evidence="13" id="KW-1185">Reference proteome</keyword>
<dbReference type="RefSeq" id="WP_308450664.1">
    <property type="nucleotide sequence ID" value="NZ_JAJEPU010000005.1"/>
</dbReference>
<dbReference type="InterPro" id="IPR044068">
    <property type="entry name" value="CB"/>
</dbReference>
<feature type="domain" description="Core-binding (CB)" evidence="11">
    <location>
        <begin position="1"/>
        <end position="85"/>
    </location>
</feature>
<evidence type="ECO:0000259" key="11">
    <source>
        <dbReference type="PROSITE" id="PS51900"/>
    </source>
</evidence>
<keyword evidence="5 9" id="KW-0229">DNA integration</keyword>
<evidence type="ECO:0000256" key="7">
    <source>
        <dbReference type="ARBA" id="ARBA00023172"/>
    </source>
</evidence>
<keyword evidence="4 9" id="KW-0159">Chromosome partition</keyword>
<evidence type="ECO:0000256" key="6">
    <source>
        <dbReference type="ARBA" id="ARBA00023125"/>
    </source>
</evidence>
<dbReference type="Pfam" id="PF00589">
    <property type="entry name" value="Phage_integrase"/>
    <property type="match status" value="1"/>
</dbReference>
<dbReference type="PANTHER" id="PTHR30349">
    <property type="entry name" value="PHAGE INTEGRASE-RELATED"/>
    <property type="match status" value="1"/>
</dbReference>
<comment type="subunit">
    <text evidence="9">Forms a cyclic heterotetrameric complex composed of two molecules of XerC and two molecules of XerD.</text>
</comment>
<dbReference type="AlphaFoldDB" id="A0AAE3AQM0"/>
<dbReference type="InterPro" id="IPR004107">
    <property type="entry name" value="Integrase_SAM-like_N"/>
</dbReference>
<feature type="active site" evidence="9">
    <location>
        <position position="240"/>
    </location>
</feature>
<comment type="subcellular location">
    <subcellularLocation>
        <location evidence="1 9">Cytoplasm</location>
    </subcellularLocation>
</comment>
<name>A0AAE3AQM0_9FIRM</name>
<dbReference type="GO" id="GO:0006313">
    <property type="term" value="P:DNA transposition"/>
    <property type="evidence" value="ECO:0007669"/>
    <property type="project" value="UniProtKB-UniRule"/>
</dbReference>
<dbReference type="GO" id="GO:0051301">
    <property type="term" value="P:cell division"/>
    <property type="evidence" value="ECO:0007669"/>
    <property type="project" value="UniProtKB-KW"/>
</dbReference>
<proteinExistence type="inferred from homology"/>
<dbReference type="GO" id="GO:0009037">
    <property type="term" value="F:tyrosine-based site-specific recombinase activity"/>
    <property type="evidence" value="ECO:0007669"/>
    <property type="project" value="UniProtKB-UniRule"/>
</dbReference>
<dbReference type="PROSITE" id="PS51898">
    <property type="entry name" value="TYR_RECOMBINASE"/>
    <property type="match status" value="1"/>
</dbReference>
<dbReference type="Proteomes" id="UP001198962">
    <property type="component" value="Unassembled WGS sequence"/>
</dbReference>
<evidence type="ECO:0000256" key="5">
    <source>
        <dbReference type="ARBA" id="ARBA00022908"/>
    </source>
</evidence>
<dbReference type="CDD" id="cd00798">
    <property type="entry name" value="INT_XerDC_C"/>
    <property type="match status" value="1"/>
</dbReference>
<dbReference type="SUPFAM" id="SSF56349">
    <property type="entry name" value="DNA breaking-rejoining enzymes"/>
    <property type="match status" value="1"/>
</dbReference>
<gene>
    <name evidence="9" type="primary">xerC</name>
    <name evidence="12" type="ORF">LKD32_03185</name>
</gene>